<sequence>MAIDSSVLDSKVHFVRPSKTGTIGTTYGSDEYDRTSIHVSRRKKLALALPERGRRMYCGRREVSPDESPVHSPVSTSKLDGQTPELLKHIATRDGGSQKTVAPCSDIAFAGGLSCSLPQRRFTNSVDTPMESDSDEDNANRAMAFYMCRPGTPLPPLCLRMDSFDEDDSSAEGRILSSRDEQRSSLVDVPGSGMSPVAETTPASERR</sequence>
<protein>
    <submittedName>
        <fullName evidence="2">Uncharacterized protein</fullName>
    </submittedName>
</protein>
<dbReference type="RefSeq" id="XP_007392862.1">
    <property type="nucleotide sequence ID" value="XM_007392800.1"/>
</dbReference>
<dbReference type="InParanoid" id="K5W0Z7"/>
<name>K5W0Z7_PHACS</name>
<evidence type="ECO:0000256" key="1">
    <source>
        <dbReference type="SAM" id="MobiDB-lite"/>
    </source>
</evidence>
<dbReference type="EMBL" id="JH930470">
    <property type="protein sequence ID" value="EKM57513.1"/>
    <property type="molecule type" value="Genomic_DNA"/>
</dbReference>
<dbReference type="OrthoDB" id="10552404at2759"/>
<dbReference type="Proteomes" id="UP000008370">
    <property type="component" value="Unassembled WGS sequence"/>
</dbReference>
<keyword evidence="3" id="KW-1185">Reference proteome</keyword>
<dbReference type="KEGG" id="pco:PHACADRAFT_206413"/>
<evidence type="ECO:0000313" key="3">
    <source>
        <dbReference type="Proteomes" id="UP000008370"/>
    </source>
</evidence>
<accession>K5W0Z7</accession>
<feature type="region of interest" description="Disordered" evidence="1">
    <location>
        <begin position="159"/>
        <end position="207"/>
    </location>
</feature>
<gene>
    <name evidence="2" type="ORF">PHACADRAFT_206413</name>
</gene>
<dbReference type="HOGENOM" id="CLU_1326799_0_0_1"/>
<dbReference type="AlphaFoldDB" id="K5W0Z7"/>
<organism evidence="2 3">
    <name type="scientific">Phanerochaete carnosa (strain HHB-10118-sp)</name>
    <name type="common">White-rot fungus</name>
    <name type="synonym">Peniophora carnosa</name>
    <dbReference type="NCBI Taxonomy" id="650164"/>
    <lineage>
        <taxon>Eukaryota</taxon>
        <taxon>Fungi</taxon>
        <taxon>Dikarya</taxon>
        <taxon>Basidiomycota</taxon>
        <taxon>Agaricomycotina</taxon>
        <taxon>Agaricomycetes</taxon>
        <taxon>Polyporales</taxon>
        <taxon>Phanerochaetaceae</taxon>
        <taxon>Phanerochaete</taxon>
    </lineage>
</organism>
<dbReference type="GeneID" id="18912484"/>
<proteinExistence type="predicted"/>
<reference evidence="2 3" key="1">
    <citation type="journal article" date="2012" name="BMC Genomics">
        <title>Comparative genomics of the white-rot fungi, Phanerochaete carnosa and P. chrysosporium, to elucidate the genetic basis of the distinct wood types they colonize.</title>
        <authorList>
            <person name="Suzuki H."/>
            <person name="MacDonald J."/>
            <person name="Syed K."/>
            <person name="Salamov A."/>
            <person name="Hori C."/>
            <person name="Aerts A."/>
            <person name="Henrissat B."/>
            <person name="Wiebenga A."/>
            <person name="vanKuyk P.A."/>
            <person name="Barry K."/>
            <person name="Lindquist E."/>
            <person name="LaButti K."/>
            <person name="Lapidus A."/>
            <person name="Lucas S."/>
            <person name="Coutinho P."/>
            <person name="Gong Y."/>
            <person name="Samejima M."/>
            <person name="Mahadevan R."/>
            <person name="Abou-Zaid M."/>
            <person name="de Vries R.P."/>
            <person name="Igarashi K."/>
            <person name="Yadav J.S."/>
            <person name="Grigoriev I.V."/>
            <person name="Master E.R."/>
        </authorList>
    </citation>
    <scope>NUCLEOTIDE SEQUENCE [LARGE SCALE GENOMIC DNA]</scope>
    <source>
        <strain evidence="2 3">HHB-10118-sp</strain>
    </source>
</reference>
<evidence type="ECO:0000313" key="2">
    <source>
        <dbReference type="EMBL" id="EKM57513.1"/>
    </source>
</evidence>